<dbReference type="AlphaFoldDB" id="A0A3F2RUD5"/>
<dbReference type="EMBL" id="MBDO02000084">
    <property type="protein sequence ID" value="RLN63916.1"/>
    <property type="molecule type" value="Genomic_DNA"/>
</dbReference>
<evidence type="ECO:0000313" key="4">
    <source>
        <dbReference type="Proteomes" id="UP000284657"/>
    </source>
</evidence>
<organism evidence="2 3">
    <name type="scientific">Phytophthora kernoviae</name>
    <dbReference type="NCBI Taxonomy" id="325452"/>
    <lineage>
        <taxon>Eukaryota</taxon>
        <taxon>Sar</taxon>
        <taxon>Stramenopiles</taxon>
        <taxon>Oomycota</taxon>
        <taxon>Peronosporomycetes</taxon>
        <taxon>Peronosporales</taxon>
        <taxon>Peronosporaceae</taxon>
        <taxon>Phytophthora</taxon>
    </lineage>
</organism>
<reference evidence="3 4" key="1">
    <citation type="submission" date="2018-07" db="EMBL/GenBank/DDBJ databases">
        <title>Genome sequencing of oomycete isolates from Chile give support for New Zealand origin for Phytophthora kernoviae and make available the first Nothophytophthora sp. genome.</title>
        <authorList>
            <person name="Studholme D.J."/>
            <person name="Sanfuentes E."/>
            <person name="Panda P."/>
            <person name="Hill R."/>
            <person name="Sambles C."/>
            <person name="Grant M."/>
            <person name="Williams N.M."/>
            <person name="Mcdougal R.L."/>
        </authorList>
    </citation>
    <scope>NUCLEOTIDE SEQUENCE [LARGE SCALE GENOMIC DNA]</scope>
    <source>
        <strain evidence="2">Chile6</strain>
        <strain evidence="1">Chile7</strain>
    </source>
</reference>
<protein>
    <submittedName>
        <fullName evidence="2">Uncharacterized protein</fullName>
    </submittedName>
</protein>
<gene>
    <name evidence="1" type="ORF">BBJ29_001177</name>
    <name evidence="2" type="ORF">BBP00_00003783</name>
</gene>
<accession>A0A3F2RUD5</accession>
<sequence length="261" mass="29856">MHHRAMRQITDVLGLCLNSTRAKEQWTCLRRDRQHELYAKRTKQGIANGSSSYFLAVNEASCGFEEAFELLHFDSTAQFRLMMKLLHDRDFKDGALLSMRTREHSISDWTMDTQHAAVWFVFQDHRKSVLLREQHLTFFQTLKIFLPDTNQHQHEQSHDYQSAVESMSAASSMAGLSARPNDGVHKRTLVLSWLPFPRSHEAMLDTVQQIDLQYTLIVEEISPNRYCTPASDELGWEIGVGCSGITNRGLPTSSTARVGEE</sequence>
<dbReference type="Proteomes" id="UP000277300">
    <property type="component" value="Unassembled WGS sequence"/>
</dbReference>
<name>A0A3F2RUD5_9STRA</name>
<comment type="caution">
    <text evidence="2">The sequence shown here is derived from an EMBL/GenBank/DDBJ whole genome shotgun (WGS) entry which is preliminary data.</text>
</comment>
<dbReference type="EMBL" id="MBAD02002774">
    <property type="protein sequence ID" value="RLN44631.1"/>
    <property type="molecule type" value="Genomic_DNA"/>
</dbReference>
<proteinExistence type="predicted"/>
<evidence type="ECO:0000313" key="1">
    <source>
        <dbReference type="EMBL" id="RLN44631.1"/>
    </source>
</evidence>
<evidence type="ECO:0000313" key="2">
    <source>
        <dbReference type="EMBL" id="RLN63916.1"/>
    </source>
</evidence>
<dbReference type="Proteomes" id="UP000284657">
    <property type="component" value="Unassembled WGS sequence"/>
</dbReference>
<evidence type="ECO:0000313" key="3">
    <source>
        <dbReference type="Proteomes" id="UP000277300"/>
    </source>
</evidence>
<dbReference type="OrthoDB" id="957735at2759"/>